<sequence length="175" mass="19880">MTNEIRRGGNENLQLQTAQNGYTPLHAKTKSVLISMEHVPSPSVMNMFQKNNDASTVQTLTKRHAQLKAQAQRCIDFLVNKNNYKTIKFTFNACFAHTHKSKKKKKKKRSKGKLANVKGKLEKIDTRLRHVKGILESDYGTSDLSECKTELFSVAADLDAFKQMLTALVRQQKEL</sequence>
<comment type="caution">
    <text evidence="2">The sequence shown here is derived from an EMBL/GenBank/DDBJ whole genome shotgun (WGS) entry which is preliminary data.</text>
</comment>
<evidence type="ECO:0000313" key="2">
    <source>
        <dbReference type="EMBL" id="ETO36254.1"/>
    </source>
</evidence>
<dbReference type="AlphaFoldDB" id="X6PDW6"/>
<evidence type="ECO:0000256" key="1">
    <source>
        <dbReference type="SAM" id="MobiDB-lite"/>
    </source>
</evidence>
<dbReference type="Proteomes" id="UP000023152">
    <property type="component" value="Unassembled WGS sequence"/>
</dbReference>
<accession>X6PDW6</accession>
<keyword evidence="3" id="KW-1185">Reference proteome</keyword>
<gene>
    <name evidence="2" type="ORF">RFI_00808</name>
</gene>
<feature type="region of interest" description="Disordered" evidence="1">
    <location>
        <begin position="1"/>
        <end position="21"/>
    </location>
</feature>
<protein>
    <submittedName>
        <fullName evidence="2">Uncharacterized protein</fullName>
    </submittedName>
</protein>
<reference evidence="2 3" key="1">
    <citation type="journal article" date="2013" name="Curr. Biol.">
        <title>The Genome of the Foraminiferan Reticulomyxa filosa.</title>
        <authorList>
            <person name="Glockner G."/>
            <person name="Hulsmann N."/>
            <person name="Schleicher M."/>
            <person name="Noegel A.A."/>
            <person name="Eichinger L."/>
            <person name="Gallinger C."/>
            <person name="Pawlowski J."/>
            <person name="Sierra R."/>
            <person name="Euteneuer U."/>
            <person name="Pillet L."/>
            <person name="Moustafa A."/>
            <person name="Platzer M."/>
            <person name="Groth M."/>
            <person name="Szafranski K."/>
            <person name="Schliwa M."/>
        </authorList>
    </citation>
    <scope>NUCLEOTIDE SEQUENCE [LARGE SCALE GENOMIC DNA]</scope>
</reference>
<organism evidence="2 3">
    <name type="scientific">Reticulomyxa filosa</name>
    <dbReference type="NCBI Taxonomy" id="46433"/>
    <lineage>
        <taxon>Eukaryota</taxon>
        <taxon>Sar</taxon>
        <taxon>Rhizaria</taxon>
        <taxon>Retaria</taxon>
        <taxon>Foraminifera</taxon>
        <taxon>Monothalamids</taxon>
        <taxon>Reticulomyxidae</taxon>
        <taxon>Reticulomyxa</taxon>
    </lineage>
</organism>
<evidence type="ECO:0000313" key="3">
    <source>
        <dbReference type="Proteomes" id="UP000023152"/>
    </source>
</evidence>
<proteinExistence type="predicted"/>
<name>X6PDW6_RETFI</name>
<dbReference type="EMBL" id="ASPP01000845">
    <property type="protein sequence ID" value="ETO36254.1"/>
    <property type="molecule type" value="Genomic_DNA"/>
</dbReference>
<feature type="compositionally biased region" description="Polar residues" evidence="1">
    <location>
        <begin position="11"/>
        <end position="21"/>
    </location>
</feature>